<dbReference type="Proteomes" id="UP000694892">
    <property type="component" value="Chromosome 8L"/>
</dbReference>
<name>A0A974C7H6_XENLA</name>
<evidence type="ECO:0000313" key="2">
    <source>
        <dbReference type="Proteomes" id="UP000694892"/>
    </source>
</evidence>
<organism evidence="1 2">
    <name type="scientific">Xenopus laevis</name>
    <name type="common">African clawed frog</name>
    <dbReference type="NCBI Taxonomy" id="8355"/>
    <lineage>
        <taxon>Eukaryota</taxon>
        <taxon>Metazoa</taxon>
        <taxon>Chordata</taxon>
        <taxon>Craniata</taxon>
        <taxon>Vertebrata</taxon>
        <taxon>Euteleostomi</taxon>
        <taxon>Amphibia</taxon>
        <taxon>Batrachia</taxon>
        <taxon>Anura</taxon>
        <taxon>Pipoidea</taxon>
        <taxon>Pipidae</taxon>
        <taxon>Xenopodinae</taxon>
        <taxon>Xenopus</taxon>
        <taxon>Xenopus</taxon>
    </lineage>
</organism>
<protein>
    <submittedName>
        <fullName evidence="1">Uncharacterized protein</fullName>
    </submittedName>
</protein>
<accession>A0A974C7H6</accession>
<sequence length="69" mass="8026">MLIYRLHSSMQNYSLEAVIYYKKFWSLWQIEYNNRCLGAGNITQVSRSRPRLIGSGSSTLQKPNQYPPA</sequence>
<proteinExistence type="predicted"/>
<evidence type="ECO:0000313" key="1">
    <source>
        <dbReference type="EMBL" id="OCT67290.1"/>
    </source>
</evidence>
<gene>
    <name evidence="1" type="ORF">XELAEV_18038575mg</name>
</gene>
<dbReference type="EMBL" id="CM004480">
    <property type="protein sequence ID" value="OCT67290.1"/>
    <property type="molecule type" value="Genomic_DNA"/>
</dbReference>
<reference evidence="2" key="1">
    <citation type="journal article" date="2016" name="Nature">
        <title>Genome evolution in the allotetraploid frog Xenopus laevis.</title>
        <authorList>
            <person name="Session A.M."/>
            <person name="Uno Y."/>
            <person name="Kwon T."/>
            <person name="Chapman J.A."/>
            <person name="Toyoda A."/>
            <person name="Takahashi S."/>
            <person name="Fukui A."/>
            <person name="Hikosaka A."/>
            <person name="Suzuki A."/>
            <person name="Kondo M."/>
            <person name="van Heeringen S.J."/>
            <person name="Quigley I."/>
            <person name="Heinz S."/>
            <person name="Ogino H."/>
            <person name="Ochi H."/>
            <person name="Hellsten U."/>
            <person name="Lyons J.B."/>
            <person name="Simakov O."/>
            <person name="Putnam N."/>
            <person name="Stites J."/>
            <person name="Kuroki Y."/>
            <person name="Tanaka T."/>
            <person name="Michiue T."/>
            <person name="Watanabe M."/>
            <person name="Bogdanovic O."/>
            <person name="Lister R."/>
            <person name="Georgiou G."/>
            <person name="Paranjpe S.S."/>
            <person name="van Kruijsbergen I."/>
            <person name="Shu S."/>
            <person name="Carlson J."/>
            <person name="Kinoshita T."/>
            <person name="Ohta Y."/>
            <person name="Mawaribuchi S."/>
            <person name="Jenkins J."/>
            <person name="Grimwood J."/>
            <person name="Schmutz J."/>
            <person name="Mitros T."/>
            <person name="Mozaffari S.V."/>
            <person name="Suzuki Y."/>
            <person name="Haramoto Y."/>
            <person name="Yamamoto T.S."/>
            <person name="Takagi C."/>
            <person name="Heald R."/>
            <person name="Miller K."/>
            <person name="Haudenschild C."/>
            <person name="Kitzman J."/>
            <person name="Nakayama T."/>
            <person name="Izutsu Y."/>
            <person name="Robert J."/>
            <person name="Fortriede J."/>
            <person name="Burns K."/>
            <person name="Lotay V."/>
            <person name="Karimi K."/>
            <person name="Yasuoka Y."/>
            <person name="Dichmann D.S."/>
            <person name="Flajnik M.F."/>
            <person name="Houston D.W."/>
            <person name="Shendure J."/>
            <person name="DuPasquier L."/>
            <person name="Vize P.D."/>
            <person name="Zorn A.M."/>
            <person name="Ito M."/>
            <person name="Marcotte E.M."/>
            <person name="Wallingford J.B."/>
            <person name="Ito Y."/>
            <person name="Asashima M."/>
            <person name="Ueno N."/>
            <person name="Matsuda Y."/>
            <person name="Veenstra G.J."/>
            <person name="Fujiyama A."/>
            <person name="Harland R.M."/>
            <person name="Taira M."/>
            <person name="Rokhsar D.S."/>
        </authorList>
    </citation>
    <scope>NUCLEOTIDE SEQUENCE [LARGE SCALE GENOMIC DNA]</scope>
    <source>
        <strain evidence="2">J</strain>
    </source>
</reference>
<dbReference type="AlphaFoldDB" id="A0A974C7H6"/>